<evidence type="ECO:0000313" key="6">
    <source>
        <dbReference type="Proteomes" id="UP000184226"/>
    </source>
</evidence>
<keyword evidence="2 3" id="KW-0732">Signal</keyword>
<proteinExistence type="inferred from homology"/>
<dbReference type="Gene3D" id="3.40.50.2300">
    <property type="match status" value="2"/>
</dbReference>
<evidence type="ECO:0000256" key="1">
    <source>
        <dbReference type="ARBA" id="ARBA00010062"/>
    </source>
</evidence>
<protein>
    <submittedName>
        <fullName evidence="5">Amino acid/amide ABC transporter substrate-binding protein, HAAT family (TC 3.A.1.4.-)</fullName>
    </submittedName>
</protein>
<feature type="chain" id="PRO_5012500088" evidence="3">
    <location>
        <begin position="24"/>
        <end position="412"/>
    </location>
</feature>
<comment type="similarity">
    <text evidence="1">Belongs to the leucine-binding protein family.</text>
</comment>
<dbReference type="Pfam" id="PF13458">
    <property type="entry name" value="Peripla_BP_6"/>
    <property type="match status" value="1"/>
</dbReference>
<dbReference type="InterPro" id="IPR051010">
    <property type="entry name" value="BCAA_transport"/>
</dbReference>
<feature type="domain" description="Leucine-binding protein" evidence="4">
    <location>
        <begin position="25"/>
        <end position="374"/>
    </location>
</feature>
<dbReference type="InterPro" id="IPR028081">
    <property type="entry name" value="Leu-bd"/>
</dbReference>
<sequence length="412" mass="44557">MNKTRLALMLSACGFMAAASAQAAPLKVALVETLSGPQASTGLMYRAAVKYQFGVLNEKGGWNGEAIEVADYDNQGGPAGASDKVKAAIADGARIIIQGSSSAVSGQITEDVRKYNLRNPGKEVLFLNMGGEALELTGDKCHFYHFRFTTNAPIRVKTLVMAMKEANELGTKVYSMNQNYSWGADMQKSIQAYAPQGGYQVVESTLHDVNKIQDFSPYVSKIKASGAQTVLTGNWSNDLLLLMKASRAAGLKVRFGTVFLDQVGNLANAGDTALGHYISHAFNVQANADTERFAEDYKAKTGHYPTFIEPQTVFGLQMLGEALKATKPEDGKINVTALALNLEKVQINTPMGETHIRAEDHQVVLPIIVSKVTKSAKYKVDGTDMGFEIVKRFTGEEAVNPVEATCKMKRPA</sequence>
<keyword evidence="6" id="KW-1185">Reference proteome</keyword>
<reference evidence="5 6" key="1">
    <citation type="submission" date="2016-11" db="EMBL/GenBank/DDBJ databases">
        <authorList>
            <person name="Jaros S."/>
            <person name="Januszkiewicz K."/>
            <person name="Wedrychowicz H."/>
        </authorList>
    </citation>
    <scope>NUCLEOTIDE SEQUENCE [LARGE SCALE GENOMIC DNA]</scope>
    <source>
        <strain evidence="5 6">CGMCC 1.10190</strain>
    </source>
</reference>
<evidence type="ECO:0000256" key="2">
    <source>
        <dbReference type="ARBA" id="ARBA00022729"/>
    </source>
</evidence>
<gene>
    <name evidence="5" type="ORF">SAMN04488135_104171</name>
</gene>
<evidence type="ECO:0000259" key="4">
    <source>
        <dbReference type="Pfam" id="PF13458"/>
    </source>
</evidence>
<accession>A0A1M5UZI5</accession>
<feature type="signal peptide" evidence="3">
    <location>
        <begin position="1"/>
        <end position="23"/>
    </location>
</feature>
<name>A0A1M5UZI5_9BURK</name>
<evidence type="ECO:0000313" key="5">
    <source>
        <dbReference type="EMBL" id="SHH68330.1"/>
    </source>
</evidence>
<dbReference type="PANTHER" id="PTHR30483">
    <property type="entry name" value="LEUCINE-SPECIFIC-BINDING PROTEIN"/>
    <property type="match status" value="1"/>
</dbReference>
<dbReference type="CDD" id="cd06329">
    <property type="entry name" value="PBP1_SBP-like"/>
    <property type="match status" value="1"/>
</dbReference>
<organism evidence="5 6">
    <name type="scientific">Pollutimonas bauzanensis</name>
    <dbReference type="NCBI Taxonomy" id="658167"/>
    <lineage>
        <taxon>Bacteria</taxon>
        <taxon>Pseudomonadati</taxon>
        <taxon>Pseudomonadota</taxon>
        <taxon>Betaproteobacteria</taxon>
        <taxon>Burkholderiales</taxon>
        <taxon>Alcaligenaceae</taxon>
        <taxon>Pollutimonas</taxon>
    </lineage>
</organism>
<evidence type="ECO:0000256" key="3">
    <source>
        <dbReference type="SAM" id="SignalP"/>
    </source>
</evidence>
<dbReference type="Proteomes" id="UP000184226">
    <property type="component" value="Unassembled WGS sequence"/>
</dbReference>
<dbReference type="STRING" id="658167.SAMN04488135_104171"/>
<dbReference type="EMBL" id="FQXE01000004">
    <property type="protein sequence ID" value="SHH68330.1"/>
    <property type="molecule type" value="Genomic_DNA"/>
</dbReference>
<dbReference type="SUPFAM" id="SSF53822">
    <property type="entry name" value="Periplasmic binding protein-like I"/>
    <property type="match status" value="1"/>
</dbReference>
<dbReference type="PANTHER" id="PTHR30483:SF37">
    <property type="entry name" value="ABC TRANSPORTER SUBSTRATE-BINDING PROTEIN"/>
    <property type="match status" value="1"/>
</dbReference>
<dbReference type="AlphaFoldDB" id="A0A1M5UZI5"/>
<dbReference type="OrthoDB" id="5289062at2"/>
<dbReference type="RefSeq" id="WP_073102850.1">
    <property type="nucleotide sequence ID" value="NZ_FQXE01000004.1"/>
</dbReference>
<dbReference type="InterPro" id="IPR028082">
    <property type="entry name" value="Peripla_BP_I"/>
</dbReference>